<evidence type="ECO:0000256" key="1">
    <source>
        <dbReference type="ARBA" id="ARBA00022448"/>
    </source>
</evidence>
<sequence length="173" mass="18810">MPAYTFAHLNLGLPSVFLALFEAWVGVWATPSLVLYSDPWQILSYQSGSLRRALAQCYRGDLTALIGAVIETGNGVPDAFVSINGLTPAVERAALQAFSQAYAEAYRMVLYSTIPFGIIAVVAALFTKDSTKYMTNHVHVHLVKDVLDRNSSAGQEPGERAEHSPVNPDEKTP</sequence>
<gene>
    <name evidence="4" type="ORF">LTR25_010957</name>
</gene>
<keyword evidence="1" id="KW-0813">Transport</keyword>
<evidence type="ECO:0000313" key="4">
    <source>
        <dbReference type="EMBL" id="KAK5527714.1"/>
    </source>
</evidence>
<evidence type="ECO:0000313" key="5">
    <source>
        <dbReference type="Proteomes" id="UP001345827"/>
    </source>
</evidence>
<feature type="region of interest" description="Disordered" evidence="2">
    <location>
        <begin position="150"/>
        <end position="173"/>
    </location>
</feature>
<dbReference type="GO" id="GO:0022857">
    <property type="term" value="F:transmembrane transporter activity"/>
    <property type="evidence" value="ECO:0007669"/>
    <property type="project" value="InterPro"/>
</dbReference>
<dbReference type="EMBL" id="JAXLQG010000035">
    <property type="protein sequence ID" value="KAK5527714.1"/>
    <property type="molecule type" value="Genomic_DNA"/>
</dbReference>
<proteinExistence type="predicted"/>
<dbReference type="Pfam" id="PF06609">
    <property type="entry name" value="TRI12"/>
    <property type="match status" value="1"/>
</dbReference>
<dbReference type="InterPro" id="IPR010573">
    <property type="entry name" value="MFS_Str1/Tri12-like"/>
</dbReference>
<evidence type="ECO:0000256" key="2">
    <source>
        <dbReference type="SAM" id="MobiDB-lite"/>
    </source>
</evidence>
<dbReference type="Proteomes" id="UP001345827">
    <property type="component" value="Unassembled WGS sequence"/>
</dbReference>
<name>A0AAV9PQ93_9PEZI</name>
<comment type="caution">
    <text evidence="4">The sequence shown here is derived from an EMBL/GenBank/DDBJ whole genome shotgun (WGS) entry which is preliminary data.</text>
</comment>
<keyword evidence="3" id="KW-0812">Transmembrane</keyword>
<feature type="transmembrane region" description="Helical" evidence="3">
    <location>
        <begin position="108"/>
        <end position="127"/>
    </location>
</feature>
<keyword evidence="5" id="KW-1185">Reference proteome</keyword>
<accession>A0AAV9PQ93</accession>
<keyword evidence="3" id="KW-0472">Membrane</keyword>
<protein>
    <submittedName>
        <fullName evidence="4">Uncharacterized protein</fullName>
    </submittedName>
</protein>
<feature type="compositionally biased region" description="Basic and acidic residues" evidence="2">
    <location>
        <begin position="157"/>
        <end position="173"/>
    </location>
</feature>
<reference evidence="4 5" key="1">
    <citation type="submission" date="2023-06" db="EMBL/GenBank/DDBJ databases">
        <title>Black Yeasts Isolated from many extreme environments.</title>
        <authorList>
            <person name="Coleine C."/>
            <person name="Stajich J.E."/>
            <person name="Selbmann L."/>
        </authorList>
    </citation>
    <scope>NUCLEOTIDE SEQUENCE [LARGE SCALE GENOMIC DNA]</scope>
    <source>
        <strain evidence="4 5">CCFEE 5887</strain>
    </source>
</reference>
<keyword evidence="3" id="KW-1133">Transmembrane helix</keyword>
<organism evidence="4 5">
    <name type="scientific">Vermiconidia calcicola</name>
    <dbReference type="NCBI Taxonomy" id="1690605"/>
    <lineage>
        <taxon>Eukaryota</taxon>
        <taxon>Fungi</taxon>
        <taxon>Dikarya</taxon>
        <taxon>Ascomycota</taxon>
        <taxon>Pezizomycotina</taxon>
        <taxon>Dothideomycetes</taxon>
        <taxon>Dothideomycetidae</taxon>
        <taxon>Mycosphaerellales</taxon>
        <taxon>Extremaceae</taxon>
        <taxon>Vermiconidia</taxon>
    </lineage>
</organism>
<evidence type="ECO:0000256" key="3">
    <source>
        <dbReference type="SAM" id="Phobius"/>
    </source>
</evidence>
<dbReference type="AlphaFoldDB" id="A0AAV9PQ93"/>